<dbReference type="InterPro" id="IPR001965">
    <property type="entry name" value="Znf_PHD"/>
</dbReference>
<comment type="caution">
    <text evidence="8">The sequence shown here is derived from an EMBL/GenBank/DDBJ whole genome shotgun (WGS) entry which is preliminary data.</text>
</comment>
<dbReference type="SUPFAM" id="SSF57903">
    <property type="entry name" value="FYVE/PHD zinc finger"/>
    <property type="match status" value="1"/>
</dbReference>
<evidence type="ECO:0000256" key="4">
    <source>
        <dbReference type="ARBA" id="ARBA00022833"/>
    </source>
</evidence>
<name>A0AA89AKU8_9ASTE</name>
<protein>
    <recommendedName>
        <fullName evidence="7">PHD-type domain-containing protein</fullName>
    </recommendedName>
</protein>
<feature type="region of interest" description="Disordered" evidence="6">
    <location>
        <begin position="1"/>
        <end position="37"/>
    </location>
</feature>
<sequence>MPPSSSAGHGHKQLPAFRRTEALRLPSPPPSPPPKRYRSMAEIMRTARHAPSEDYYGRVTCEQCRSGDRADELLLCDKCDKGFHMLCTSPIVARIPIGPWFCPDCSDHRPVKKMYRIVGEMYISSRCEKTSETFRYAGSAEKTKETIAFYSIRRSFP</sequence>
<dbReference type="PROSITE" id="PS01359">
    <property type="entry name" value="ZF_PHD_1"/>
    <property type="match status" value="1"/>
</dbReference>
<reference evidence="8" key="1">
    <citation type="submission" date="2022-12" db="EMBL/GenBank/DDBJ databases">
        <title>Draft genome assemblies for two species of Escallonia (Escalloniales).</title>
        <authorList>
            <person name="Chanderbali A."/>
            <person name="Dervinis C."/>
            <person name="Anghel I."/>
            <person name="Soltis D."/>
            <person name="Soltis P."/>
            <person name="Zapata F."/>
        </authorList>
    </citation>
    <scope>NUCLEOTIDE SEQUENCE</scope>
    <source>
        <strain evidence="8">UCBG64.0493</strain>
        <tissue evidence="8">Leaf</tissue>
    </source>
</reference>
<dbReference type="InterPro" id="IPR013083">
    <property type="entry name" value="Znf_RING/FYVE/PHD"/>
</dbReference>
<proteinExistence type="predicted"/>
<evidence type="ECO:0000256" key="5">
    <source>
        <dbReference type="PROSITE-ProRule" id="PRU00146"/>
    </source>
</evidence>
<keyword evidence="4" id="KW-0862">Zinc</keyword>
<dbReference type="Gene3D" id="3.30.40.10">
    <property type="entry name" value="Zinc/RING finger domain, C3HC4 (zinc finger)"/>
    <property type="match status" value="1"/>
</dbReference>
<evidence type="ECO:0000259" key="7">
    <source>
        <dbReference type="PROSITE" id="PS50016"/>
    </source>
</evidence>
<evidence type="ECO:0000256" key="1">
    <source>
        <dbReference type="ARBA" id="ARBA00004123"/>
    </source>
</evidence>
<evidence type="ECO:0000313" key="9">
    <source>
        <dbReference type="Proteomes" id="UP001188597"/>
    </source>
</evidence>
<gene>
    <name evidence="8" type="ORF">RJ639_016311</name>
</gene>
<dbReference type="GO" id="GO:0005634">
    <property type="term" value="C:nucleus"/>
    <property type="evidence" value="ECO:0007669"/>
    <property type="project" value="UniProtKB-SubCell"/>
</dbReference>
<keyword evidence="9" id="KW-1185">Reference proteome</keyword>
<organism evidence="8 9">
    <name type="scientific">Escallonia herrerae</name>
    <dbReference type="NCBI Taxonomy" id="1293975"/>
    <lineage>
        <taxon>Eukaryota</taxon>
        <taxon>Viridiplantae</taxon>
        <taxon>Streptophyta</taxon>
        <taxon>Embryophyta</taxon>
        <taxon>Tracheophyta</taxon>
        <taxon>Spermatophyta</taxon>
        <taxon>Magnoliopsida</taxon>
        <taxon>eudicotyledons</taxon>
        <taxon>Gunneridae</taxon>
        <taxon>Pentapetalae</taxon>
        <taxon>asterids</taxon>
        <taxon>campanulids</taxon>
        <taxon>Escalloniales</taxon>
        <taxon>Escalloniaceae</taxon>
        <taxon>Escallonia</taxon>
    </lineage>
</organism>
<dbReference type="InterPro" id="IPR019787">
    <property type="entry name" value="Znf_PHD-finger"/>
</dbReference>
<evidence type="ECO:0000256" key="6">
    <source>
        <dbReference type="SAM" id="MobiDB-lite"/>
    </source>
</evidence>
<feature type="domain" description="PHD-type" evidence="7">
    <location>
        <begin position="58"/>
        <end position="108"/>
    </location>
</feature>
<dbReference type="Pfam" id="PF00628">
    <property type="entry name" value="PHD"/>
    <property type="match status" value="1"/>
</dbReference>
<dbReference type="PANTHER" id="PTHR45915:SF2">
    <property type="entry name" value="TOUTATIS, ISOFORM E"/>
    <property type="match status" value="1"/>
</dbReference>
<evidence type="ECO:0000313" key="8">
    <source>
        <dbReference type="EMBL" id="KAK3006032.1"/>
    </source>
</evidence>
<dbReference type="SMART" id="SM00249">
    <property type="entry name" value="PHD"/>
    <property type="match status" value="1"/>
</dbReference>
<dbReference type="EMBL" id="JAVXUP010002049">
    <property type="protein sequence ID" value="KAK3006032.1"/>
    <property type="molecule type" value="Genomic_DNA"/>
</dbReference>
<dbReference type="PANTHER" id="PTHR45915">
    <property type="entry name" value="TRANSCRIPTION INTERMEDIARY FACTOR"/>
    <property type="match status" value="1"/>
</dbReference>
<dbReference type="GO" id="GO:0000785">
    <property type="term" value="C:chromatin"/>
    <property type="evidence" value="ECO:0007669"/>
    <property type="project" value="TreeGrafter"/>
</dbReference>
<dbReference type="GO" id="GO:0008270">
    <property type="term" value="F:zinc ion binding"/>
    <property type="evidence" value="ECO:0007669"/>
    <property type="project" value="UniProtKB-KW"/>
</dbReference>
<accession>A0AA89AKU8</accession>
<keyword evidence="3 5" id="KW-0863">Zinc-finger</keyword>
<dbReference type="AlphaFoldDB" id="A0AA89AKU8"/>
<dbReference type="InterPro" id="IPR011011">
    <property type="entry name" value="Znf_FYVE_PHD"/>
</dbReference>
<comment type="subcellular location">
    <subcellularLocation>
        <location evidence="1">Nucleus</location>
    </subcellularLocation>
</comment>
<dbReference type="Proteomes" id="UP001188597">
    <property type="component" value="Unassembled WGS sequence"/>
</dbReference>
<keyword evidence="2" id="KW-0479">Metal-binding</keyword>
<dbReference type="PROSITE" id="PS50016">
    <property type="entry name" value="ZF_PHD_2"/>
    <property type="match status" value="1"/>
</dbReference>
<dbReference type="InterPro" id="IPR019786">
    <property type="entry name" value="Zinc_finger_PHD-type_CS"/>
</dbReference>
<evidence type="ECO:0000256" key="3">
    <source>
        <dbReference type="ARBA" id="ARBA00022771"/>
    </source>
</evidence>
<evidence type="ECO:0000256" key="2">
    <source>
        <dbReference type="ARBA" id="ARBA00022723"/>
    </source>
</evidence>